<dbReference type="SMART" id="SM01231">
    <property type="entry name" value="H-kinase_dim"/>
    <property type="match status" value="1"/>
</dbReference>
<feature type="modified residue" description="Phosphohistidine" evidence="12">
    <location>
        <position position="46"/>
    </location>
</feature>
<feature type="domain" description="Histidine kinase" evidence="14">
    <location>
        <begin position="352"/>
        <end position="558"/>
    </location>
</feature>
<dbReference type="FunFam" id="3.30.565.10:FF:000016">
    <property type="entry name" value="Chemotaxis protein CheA, putative"/>
    <property type="match status" value="1"/>
</dbReference>
<dbReference type="OrthoDB" id="9803176at2"/>
<dbReference type="GO" id="GO:0000155">
    <property type="term" value="F:phosphorelay sensor kinase activity"/>
    <property type="evidence" value="ECO:0007669"/>
    <property type="project" value="InterPro"/>
</dbReference>
<evidence type="ECO:0000259" key="16">
    <source>
        <dbReference type="PROSITE" id="PS50894"/>
    </source>
</evidence>
<dbReference type="InterPro" id="IPR036097">
    <property type="entry name" value="HisK_dim/P_sf"/>
</dbReference>
<dbReference type="CDD" id="cd16916">
    <property type="entry name" value="HATPase_CheA-like"/>
    <property type="match status" value="1"/>
</dbReference>
<dbReference type="PROSITE" id="PS50109">
    <property type="entry name" value="HIS_KIN"/>
    <property type="match status" value="1"/>
</dbReference>
<dbReference type="SUPFAM" id="SSF47226">
    <property type="entry name" value="Histidine-containing phosphotransfer domain, HPT domain"/>
    <property type="match status" value="1"/>
</dbReference>
<comment type="catalytic activity">
    <reaction evidence="1">
        <text>ATP + protein L-histidine = ADP + protein N-phospho-L-histidine.</text>
        <dbReference type="EC" id="2.7.13.3"/>
    </reaction>
</comment>
<evidence type="ECO:0000256" key="9">
    <source>
        <dbReference type="ARBA" id="ARBA00022840"/>
    </source>
</evidence>
<keyword evidence="4" id="KW-0145">Chemotaxis</keyword>
<dbReference type="Pfam" id="PF01627">
    <property type="entry name" value="Hpt"/>
    <property type="match status" value="1"/>
</dbReference>
<dbReference type="SMART" id="SM00073">
    <property type="entry name" value="HPT"/>
    <property type="match status" value="1"/>
</dbReference>
<dbReference type="Proteomes" id="UP000449969">
    <property type="component" value="Unassembled WGS sequence"/>
</dbReference>
<comment type="caution">
    <text evidence="17">The sequence shown here is derived from an EMBL/GenBank/DDBJ whole genome shotgun (WGS) entry which is preliminary data.</text>
</comment>
<dbReference type="InterPro" id="IPR036890">
    <property type="entry name" value="HATPase_C_sf"/>
</dbReference>
<evidence type="ECO:0000256" key="8">
    <source>
        <dbReference type="ARBA" id="ARBA00022777"/>
    </source>
</evidence>
<sequence length="702" mass="76123">MSATDPTEVFRQEASELFEVLEGALLDLGLRPDDRELVDSAFRALHTIKGSGAMFGFDKVASFTHEFETAFDRVRKGEIKPTQELISVALAAKDYIRALIEDPQSTDDIIGEAILDDLKRFVSSDQPVVPVAEIAEAPPVAPAESKQAGWHLYLEFESHILRNGSNPLDLLEDLCKLGPCFVVPITDGIPFLDEMEPEDCYLKWDVKLHAACDKDAIDDVFMFVQDEMKLTLSPLQEVEAPAPVPLFQLHDEEPAPVAEMPAPVAAAAAAPVVAQPIASAEAKSEPKSDPKSDPKPDAAPVRREEAKQDRGIATVRVQAERLDELMDRVGELVIAQARLTQLASAGSDLSIKMIAEEIERLASSLRDTTMGARMVPIGSLFGRFRRLVHDLSRDLSKPVEFVTSGEDTELDKTMIECLADPLVHLIRNAIDHGIEDTAARAANGKTEQGRIELAAVHSGAQVLVTVKDNGGGLNTARIRAKAEEQGLIAAGAVLTDHEIHQFLFHPGFSTAQTISALSGRGVGMDVVKRTIENMRGSIDLSTRPGQGTTVTLRLPLTLAIIEGLLIRVGEGRYIIPLSAVEECVELTAEDERSRGRNFLNVRGNLVPFLRLREIMSSSGSPDRHQKTIIISTGETRVGLVADQIIGNHQTVIKSLSKLHSDVTIFSGATILGDGTAALILDVAQLVTLAQSKVEKQHISEAA</sequence>
<accession>A0A844T552</accession>
<dbReference type="Pfam" id="PF02895">
    <property type="entry name" value="H-kinase_dim"/>
    <property type="match status" value="1"/>
</dbReference>
<dbReference type="PROSITE" id="PS50851">
    <property type="entry name" value="CHEW"/>
    <property type="match status" value="1"/>
</dbReference>
<dbReference type="InterPro" id="IPR005467">
    <property type="entry name" value="His_kinase_dom"/>
</dbReference>
<feature type="domain" description="HPt" evidence="16">
    <location>
        <begin position="1"/>
        <end position="103"/>
    </location>
</feature>
<dbReference type="GO" id="GO:0005737">
    <property type="term" value="C:cytoplasm"/>
    <property type="evidence" value="ECO:0007669"/>
    <property type="project" value="InterPro"/>
</dbReference>
<dbReference type="SUPFAM" id="SSF50341">
    <property type="entry name" value="CheW-like"/>
    <property type="match status" value="1"/>
</dbReference>
<dbReference type="Gene3D" id="2.30.30.40">
    <property type="entry name" value="SH3 Domains"/>
    <property type="match status" value="1"/>
</dbReference>
<dbReference type="PROSITE" id="PS50894">
    <property type="entry name" value="HPT"/>
    <property type="match status" value="1"/>
</dbReference>
<keyword evidence="6" id="KW-0808">Transferase</keyword>
<dbReference type="InterPro" id="IPR004105">
    <property type="entry name" value="CheA-like_dim"/>
</dbReference>
<gene>
    <name evidence="17" type="ORF">GPL20_14515</name>
</gene>
<comment type="function">
    <text evidence="11">Involved in the transmission of sensory signals from the chemoreceptors to the flagellar motors. CheA is autophosphorylated; it can transfer its phosphate group to either CheB or CheY.</text>
</comment>
<evidence type="ECO:0000256" key="11">
    <source>
        <dbReference type="ARBA" id="ARBA00035100"/>
    </source>
</evidence>
<keyword evidence="9" id="KW-0067">ATP-binding</keyword>
<proteinExistence type="predicted"/>
<reference evidence="17 18" key="1">
    <citation type="submission" date="2019-12" db="EMBL/GenBank/DDBJ databases">
        <title>Draft genome sequences Bradyrhizobium cajani AMBPC1010, Bradyrhizobium pachyrhizi AMBPC1040 and Bradyrhizobium yuanmingense ALSPC3051, three plant growth promoting strains isolated from nodules of Cajanus cajan L. in Dominican Republic.</title>
        <authorList>
            <person name="Flores-Felix J.D."/>
            <person name="Araujo J."/>
            <person name="Diaz-Alcantara C."/>
            <person name="Gonzalez-Andres F."/>
            <person name="Velazquez E."/>
        </authorList>
    </citation>
    <scope>NUCLEOTIDE SEQUENCE [LARGE SCALE GENOMIC DNA]</scope>
    <source>
        <strain evidence="17 18">1010</strain>
    </source>
</reference>
<dbReference type="InterPro" id="IPR037006">
    <property type="entry name" value="CheA-like_homodim_sf"/>
</dbReference>
<evidence type="ECO:0000256" key="10">
    <source>
        <dbReference type="ARBA" id="ARBA00023012"/>
    </source>
</evidence>
<evidence type="ECO:0000259" key="14">
    <source>
        <dbReference type="PROSITE" id="PS50109"/>
    </source>
</evidence>
<feature type="domain" description="CheW-like" evidence="15">
    <location>
        <begin position="560"/>
        <end position="691"/>
    </location>
</feature>
<dbReference type="PANTHER" id="PTHR43395">
    <property type="entry name" value="SENSOR HISTIDINE KINASE CHEA"/>
    <property type="match status" value="1"/>
</dbReference>
<dbReference type="SUPFAM" id="SSF55874">
    <property type="entry name" value="ATPase domain of HSP90 chaperone/DNA topoisomerase II/histidine kinase"/>
    <property type="match status" value="1"/>
</dbReference>
<dbReference type="CDD" id="cd00731">
    <property type="entry name" value="CheA_reg"/>
    <property type="match status" value="1"/>
</dbReference>
<feature type="compositionally biased region" description="Basic and acidic residues" evidence="13">
    <location>
        <begin position="282"/>
        <end position="310"/>
    </location>
</feature>
<dbReference type="RefSeq" id="WP_157330152.1">
    <property type="nucleotide sequence ID" value="NZ_JANADL010000074.1"/>
</dbReference>
<dbReference type="CDD" id="cd00088">
    <property type="entry name" value="HPT"/>
    <property type="match status" value="1"/>
</dbReference>
<evidence type="ECO:0000313" key="18">
    <source>
        <dbReference type="Proteomes" id="UP000449969"/>
    </source>
</evidence>
<dbReference type="InterPro" id="IPR003594">
    <property type="entry name" value="HATPase_dom"/>
</dbReference>
<evidence type="ECO:0000256" key="5">
    <source>
        <dbReference type="ARBA" id="ARBA00022553"/>
    </source>
</evidence>
<evidence type="ECO:0000256" key="2">
    <source>
        <dbReference type="ARBA" id="ARBA00012438"/>
    </source>
</evidence>
<evidence type="ECO:0000256" key="13">
    <source>
        <dbReference type="SAM" id="MobiDB-lite"/>
    </source>
</evidence>
<dbReference type="InterPro" id="IPR002545">
    <property type="entry name" value="CheW-lke_dom"/>
</dbReference>
<evidence type="ECO:0000256" key="1">
    <source>
        <dbReference type="ARBA" id="ARBA00000085"/>
    </source>
</evidence>
<dbReference type="SUPFAM" id="SSF47384">
    <property type="entry name" value="Homodimeric domain of signal transducing histidine kinase"/>
    <property type="match status" value="1"/>
</dbReference>
<dbReference type="Pfam" id="PF02518">
    <property type="entry name" value="HATPase_c"/>
    <property type="match status" value="1"/>
</dbReference>
<dbReference type="PRINTS" id="PR00344">
    <property type="entry name" value="BCTRLSENSOR"/>
</dbReference>
<dbReference type="InterPro" id="IPR036641">
    <property type="entry name" value="HPT_dom_sf"/>
</dbReference>
<dbReference type="Gene3D" id="1.20.120.160">
    <property type="entry name" value="HPT domain"/>
    <property type="match status" value="1"/>
</dbReference>
<organism evidence="17 18">
    <name type="scientific">Bradyrhizobium cajani</name>
    <dbReference type="NCBI Taxonomy" id="1928661"/>
    <lineage>
        <taxon>Bacteria</taxon>
        <taxon>Pseudomonadati</taxon>
        <taxon>Pseudomonadota</taxon>
        <taxon>Alphaproteobacteria</taxon>
        <taxon>Hyphomicrobiales</taxon>
        <taxon>Nitrobacteraceae</taxon>
        <taxon>Bradyrhizobium</taxon>
    </lineage>
</organism>
<name>A0A844T552_9BRAD</name>
<keyword evidence="7" id="KW-0547">Nucleotide-binding</keyword>
<protein>
    <recommendedName>
        <fullName evidence="3">Chemotaxis protein CheA</fullName>
        <ecNumber evidence="2">2.7.13.3</ecNumber>
    </recommendedName>
</protein>
<dbReference type="Gene3D" id="3.30.565.10">
    <property type="entry name" value="Histidine kinase-like ATPase, C-terminal domain"/>
    <property type="match status" value="1"/>
</dbReference>
<dbReference type="InterPro" id="IPR008207">
    <property type="entry name" value="Sig_transdc_His_kin_Hpt_dom"/>
</dbReference>
<dbReference type="InterPro" id="IPR004358">
    <property type="entry name" value="Sig_transdc_His_kin-like_C"/>
</dbReference>
<dbReference type="GO" id="GO:0006935">
    <property type="term" value="P:chemotaxis"/>
    <property type="evidence" value="ECO:0007669"/>
    <property type="project" value="UniProtKB-KW"/>
</dbReference>
<evidence type="ECO:0000256" key="7">
    <source>
        <dbReference type="ARBA" id="ARBA00022741"/>
    </source>
</evidence>
<dbReference type="SMART" id="SM00260">
    <property type="entry name" value="CheW"/>
    <property type="match status" value="1"/>
</dbReference>
<dbReference type="EC" id="2.7.13.3" evidence="2"/>
<dbReference type="EMBL" id="WQNE01000010">
    <property type="protein sequence ID" value="MVT74238.1"/>
    <property type="molecule type" value="Genomic_DNA"/>
</dbReference>
<feature type="region of interest" description="Disordered" evidence="13">
    <location>
        <begin position="277"/>
        <end position="310"/>
    </location>
</feature>
<dbReference type="PANTHER" id="PTHR43395:SF10">
    <property type="entry name" value="CHEMOTAXIS PROTEIN CHEA"/>
    <property type="match status" value="1"/>
</dbReference>
<dbReference type="Gene3D" id="1.10.287.560">
    <property type="entry name" value="Histidine kinase CheA-like, homodimeric domain"/>
    <property type="match status" value="1"/>
</dbReference>
<dbReference type="Pfam" id="PF01584">
    <property type="entry name" value="CheW"/>
    <property type="match status" value="1"/>
</dbReference>
<evidence type="ECO:0000256" key="12">
    <source>
        <dbReference type="PROSITE-ProRule" id="PRU00110"/>
    </source>
</evidence>
<keyword evidence="5 12" id="KW-0597">Phosphoprotein</keyword>
<evidence type="ECO:0000256" key="4">
    <source>
        <dbReference type="ARBA" id="ARBA00022500"/>
    </source>
</evidence>
<keyword evidence="10" id="KW-0902">Two-component regulatory system</keyword>
<dbReference type="GO" id="GO:0005524">
    <property type="term" value="F:ATP binding"/>
    <property type="evidence" value="ECO:0007669"/>
    <property type="project" value="UniProtKB-KW"/>
</dbReference>
<dbReference type="AlphaFoldDB" id="A0A844T552"/>
<evidence type="ECO:0000259" key="15">
    <source>
        <dbReference type="PROSITE" id="PS50851"/>
    </source>
</evidence>
<evidence type="ECO:0000313" key="17">
    <source>
        <dbReference type="EMBL" id="MVT74238.1"/>
    </source>
</evidence>
<dbReference type="InterPro" id="IPR051315">
    <property type="entry name" value="Bact_Chemotaxis_CheA"/>
</dbReference>
<evidence type="ECO:0000256" key="3">
    <source>
        <dbReference type="ARBA" id="ARBA00021495"/>
    </source>
</evidence>
<keyword evidence="18" id="KW-1185">Reference proteome</keyword>
<keyword evidence="8" id="KW-0418">Kinase</keyword>
<dbReference type="InterPro" id="IPR036061">
    <property type="entry name" value="CheW-like_dom_sf"/>
</dbReference>
<dbReference type="SMART" id="SM00387">
    <property type="entry name" value="HATPase_c"/>
    <property type="match status" value="1"/>
</dbReference>
<evidence type="ECO:0000256" key="6">
    <source>
        <dbReference type="ARBA" id="ARBA00022679"/>
    </source>
</evidence>